<reference evidence="2 3" key="1">
    <citation type="journal article" date="2016" name="Genome Announc.">
        <title>Genome Sequence of Madurella mycetomatis mm55, Isolated from a Human Mycetoma Case in Sudan.</title>
        <authorList>
            <person name="Smit S."/>
            <person name="Derks M.F."/>
            <person name="Bervoets S."/>
            <person name="Fahal A."/>
            <person name="van Leeuwen W."/>
            <person name="van Belkum A."/>
            <person name="van de Sande W.W."/>
        </authorList>
    </citation>
    <scope>NUCLEOTIDE SEQUENCE [LARGE SCALE GENOMIC DNA]</scope>
    <source>
        <strain evidence="3">mm55</strain>
    </source>
</reference>
<dbReference type="VEuPathDB" id="FungiDB:MMYC01_207214"/>
<dbReference type="EMBL" id="LCTW02000163">
    <property type="protein sequence ID" value="KXX77380.1"/>
    <property type="molecule type" value="Genomic_DNA"/>
</dbReference>
<dbReference type="AlphaFoldDB" id="A0A175W2A9"/>
<dbReference type="InterPro" id="IPR010730">
    <property type="entry name" value="HET"/>
</dbReference>
<evidence type="ECO:0000313" key="2">
    <source>
        <dbReference type="EMBL" id="KXX77380.1"/>
    </source>
</evidence>
<feature type="domain" description="Heterokaryon incompatibility" evidence="1">
    <location>
        <begin position="11"/>
        <end position="76"/>
    </location>
</feature>
<proteinExistence type="predicted"/>
<organism evidence="2 3">
    <name type="scientific">Madurella mycetomatis</name>
    <dbReference type="NCBI Taxonomy" id="100816"/>
    <lineage>
        <taxon>Eukaryota</taxon>
        <taxon>Fungi</taxon>
        <taxon>Dikarya</taxon>
        <taxon>Ascomycota</taxon>
        <taxon>Pezizomycotina</taxon>
        <taxon>Sordariomycetes</taxon>
        <taxon>Sordariomycetidae</taxon>
        <taxon>Sordariales</taxon>
        <taxon>Sordariales incertae sedis</taxon>
        <taxon>Madurella</taxon>
    </lineage>
</organism>
<dbReference type="Proteomes" id="UP000078237">
    <property type="component" value="Unassembled WGS sequence"/>
</dbReference>
<name>A0A175W2A9_9PEZI</name>
<protein>
    <recommendedName>
        <fullName evidence="1">Heterokaryon incompatibility domain-containing protein</fullName>
    </recommendedName>
</protein>
<evidence type="ECO:0000313" key="3">
    <source>
        <dbReference type="Proteomes" id="UP000078237"/>
    </source>
</evidence>
<gene>
    <name evidence="2" type="ORF">MMYC01_207214</name>
</gene>
<comment type="caution">
    <text evidence="2">The sequence shown here is derived from an EMBL/GenBank/DDBJ whole genome shotgun (WGS) entry which is preliminary data.</text>
</comment>
<evidence type="ECO:0000259" key="1">
    <source>
        <dbReference type="Pfam" id="PF06985"/>
    </source>
</evidence>
<dbReference type="Pfam" id="PF06985">
    <property type="entry name" value="HET"/>
    <property type="match status" value="1"/>
</dbReference>
<sequence>MGEGLISNVSRHQKAIRLANFLKTIRDTIDMTRCLGCKHFLANGLCIIQYSNEDPKQEASCMTATHENAGLTISTSGV</sequence>
<accession>A0A175W2A9</accession>
<keyword evidence="3" id="KW-1185">Reference proteome</keyword>